<dbReference type="CDD" id="cd06588">
    <property type="entry name" value="PhnB_like"/>
    <property type="match status" value="1"/>
</dbReference>
<dbReference type="InterPro" id="IPR009725">
    <property type="entry name" value="3_dmu_93_MTrfase"/>
</dbReference>
<dbReference type="PANTHER" id="PTHR33990:SF2">
    <property type="entry name" value="PHNB-LIKE DOMAIN-CONTAINING PROTEIN"/>
    <property type="match status" value="1"/>
</dbReference>
<dbReference type="InterPro" id="IPR029068">
    <property type="entry name" value="Glyas_Bleomycin-R_OHBP_Dase"/>
</dbReference>
<reference evidence="2 3" key="1">
    <citation type="submission" date="2019-08" db="EMBL/GenBank/DDBJ databases">
        <authorList>
            <person name="Wang G."/>
            <person name="Xu Z."/>
        </authorList>
    </citation>
    <scope>NUCLEOTIDE SEQUENCE [LARGE SCALE GENOMIC DNA]</scope>
    <source>
        <strain evidence="2 3">ZX</strain>
    </source>
</reference>
<evidence type="ECO:0000313" key="2">
    <source>
        <dbReference type="EMBL" id="TZG28008.1"/>
    </source>
</evidence>
<sequence length="158" mass="17303">MSKITTCLWFKDEAEDAANYYASILPNTRVDRVTCNPADAPGGPEGSVLVVEFTLLGTPMLALNGGVAFEYNECMSLSAECADQAEVDLYWDALIADGKPEQCGWLRDKYNVPWQITPKVLMDIYSAPDKARAARAMRAMMTMVKIDVAKVLEAADGI</sequence>
<dbReference type="SUPFAM" id="SSF54593">
    <property type="entry name" value="Glyoxalase/Bleomycin resistance protein/Dihydroxybiphenyl dioxygenase"/>
    <property type="match status" value="1"/>
</dbReference>
<protein>
    <submittedName>
        <fullName evidence="2">VOC family protein</fullName>
    </submittedName>
</protein>
<proteinExistence type="predicted"/>
<evidence type="ECO:0000313" key="3">
    <source>
        <dbReference type="Proteomes" id="UP000322077"/>
    </source>
</evidence>
<dbReference type="PANTHER" id="PTHR33990">
    <property type="entry name" value="PROTEIN YJDN-RELATED"/>
    <property type="match status" value="1"/>
</dbReference>
<comment type="caution">
    <text evidence="2">The sequence shown here is derived from an EMBL/GenBank/DDBJ whole genome shotgun (WGS) entry which is preliminary data.</text>
</comment>
<dbReference type="Gene3D" id="3.10.180.10">
    <property type="entry name" value="2,3-Dihydroxybiphenyl 1,2-Dioxygenase, domain 1"/>
    <property type="match status" value="1"/>
</dbReference>
<dbReference type="EMBL" id="VTOU01000002">
    <property type="protein sequence ID" value="TZG28008.1"/>
    <property type="molecule type" value="Genomic_DNA"/>
</dbReference>
<dbReference type="Proteomes" id="UP000322077">
    <property type="component" value="Unassembled WGS sequence"/>
</dbReference>
<keyword evidence="3" id="KW-1185">Reference proteome</keyword>
<dbReference type="AlphaFoldDB" id="A0A5D9C805"/>
<feature type="domain" description="PhnB-like" evidence="1">
    <location>
        <begin position="3"/>
        <end position="117"/>
    </location>
</feature>
<evidence type="ECO:0000259" key="1">
    <source>
        <dbReference type="Pfam" id="PF06983"/>
    </source>
</evidence>
<dbReference type="InterPro" id="IPR028973">
    <property type="entry name" value="PhnB-like"/>
</dbReference>
<dbReference type="Pfam" id="PF06983">
    <property type="entry name" value="3-dmu-9_3-mt"/>
    <property type="match status" value="1"/>
</dbReference>
<gene>
    <name evidence="2" type="ORF">FYJ91_10775</name>
</gene>
<dbReference type="PIRSF" id="PIRSF021700">
    <property type="entry name" value="3_dmu_93_MTrfase"/>
    <property type="match status" value="1"/>
</dbReference>
<organism evidence="2 3">
    <name type="scientific">Sphingomonas montanisoli</name>
    <dbReference type="NCBI Taxonomy" id="2606412"/>
    <lineage>
        <taxon>Bacteria</taxon>
        <taxon>Pseudomonadati</taxon>
        <taxon>Pseudomonadota</taxon>
        <taxon>Alphaproteobacteria</taxon>
        <taxon>Sphingomonadales</taxon>
        <taxon>Sphingomonadaceae</taxon>
        <taxon>Sphingomonas</taxon>
    </lineage>
</organism>
<accession>A0A5D9C805</accession>
<name>A0A5D9C805_9SPHN</name>
<dbReference type="RefSeq" id="WP_149522220.1">
    <property type="nucleotide sequence ID" value="NZ_VTOU01000002.1"/>
</dbReference>